<evidence type="ECO:0000256" key="2">
    <source>
        <dbReference type="ARBA" id="ARBA00022679"/>
    </source>
</evidence>
<dbReference type="GO" id="GO:0032259">
    <property type="term" value="P:methylation"/>
    <property type="evidence" value="ECO:0007669"/>
    <property type="project" value="UniProtKB-KW"/>
</dbReference>
<dbReference type="PANTHER" id="PTHR11006">
    <property type="entry name" value="PROTEIN ARGININE N-METHYLTRANSFERASE"/>
    <property type="match status" value="1"/>
</dbReference>
<dbReference type="PIRSF" id="PIRSF036946">
    <property type="entry name" value="Arg_N-mtase"/>
    <property type="match status" value="1"/>
</dbReference>
<evidence type="ECO:0000256" key="1">
    <source>
        <dbReference type="ARBA" id="ARBA00022603"/>
    </source>
</evidence>
<evidence type="ECO:0000256" key="3">
    <source>
        <dbReference type="ARBA" id="ARBA00022691"/>
    </source>
</evidence>
<comment type="function">
    <text evidence="5">Arginine methyltransferase that can both catalyze the formation of omega-N monomethylarginine (MMA) and symmetrical dimethylarginine (sDMA).</text>
</comment>
<dbReference type="Gene3D" id="2.70.160.11">
    <property type="entry name" value="Hnrnp arginine n-methyltransferase1"/>
    <property type="match status" value="2"/>
</dbReference>
<name>A0A7E4VQI4_PANRE</name>
<dbReference type="GO" id="GO:0016274">
    <property type="term" value="F:protein-arginine N-methyltransferase activity"/>
    <property type="evidence" value="ECO:0007669"/>
    <property type="project" value="InterPro"/>
</dbReference>
<dbReference type="SUPFAM" id="SSF53335">
    <property type="entry name" value="S-adenosyl-L-methionine-dependent methyltransferases"/>
    <property type="match status" value="1"/>
</dbReference>
<evidence type="ECO:0000259" key="7">
    <source>
        <dbReference type="Pfam" id="PF22528"/>
    </source>
</evidence>
<dbReference type="Pfam" id="PF06325">
    <property type="entry name" value="PrmA"/>
    <property type="match status" value="1"/>
</dbReference>
<evidence type="ECO:0000256" key="6">
    <source>
        <dbReference type="PROSITE-ProRule" id="PRU01015"/>
    </source>
</evidence>
<dbReference type="PANTHER" id="PTHR11006:SF4">
    <property type="entry name" value="PROTEIN ARGININE N-METHYLTRANSFERASE 7"/>
    <property type="match status" value="1"/>
</dbReference>
<dbReference type="InterPro" id="IPR025799">
    <property type="entry name" value="Arg_MeTrfase"/>
</dbReference>
<sequence>MEWKAVQEKESAAGDAESDFDDEDMMIQLARSNFGDMIYDYDRNNRFSEGLKHHIEKMKAQGRDIHVIDIGTGTSLLSLMAARHGADRITALEVFDPMAAVAEKIIAKNGYSDRIKVIHSRSTEVDRRLVNRSGDIIVAEVFDTELIGEGALSSFKKGLQTLAKEGCRVVPATARVWVAPVSSKAFQKFRRMPSGHFVAPFADCPGVSAVFDIQLSEVDPTWWTVLADPVVAFEFNFEDADAIIYDETFFRSFQVTKTSTPQDFDTLLFWWDLDMSGQGYGKLPGTGPCVISTVPRQFGRHAPWRDHWMPAVYYLPEAVTVSPGDMIDLQCSHDEYSVWFAASKASDPDEKKLPQPAAICSCQLHVILSRYDFYRMHSLDENAGFVEMIQKLAKDKLIIAVGDASLVSLYASKTAKSVIALDTGNGASARMLKAYAEYNSIENLTIVSSANDAASAISADKQLEITVIAEPYFSTVIMPWHAVLRYRVLLQQLIGCVETALPISIAPKMAKLRCIPVEFDHLWKIAAPVGTVDGFDLSHFDELCQAARKASDPIVEQHSLFEYAGTATGSIVDVADLILDPRDGPLITHVKGLTVSASLPDTNALAFWIEVDLAGFTVSNGLQRIPMPGDVLDWHPGYRQGVYFIPLDKVKAGVEKVEVSVNFEKDDLNFSFEL</sequence>
<evidence type="ECO:0000313" key="9">
    <source>
        <dbReference type="WBParaSite" id="Pan_g23753.t1"/>
    </source>
</evidence>
<feature type="domain" description="Protein arginine N-methyltransferase" evidence="7">
    <location>
        <begin position="225"/>
        <end position="333"/>
    </location>
</feature>
<accession>A0A7E4VQI4</accession>
<dbReference type="Gene3D" id="3.40.50.150">
    <property type="entry name" value="Vaccinia Virus protein VP39"/>
    <property type="match status" value="2"/>
</dbReference>
<keyword evidence="2 6" id="KW-0808">Transferase</keyword>
<dbReference type="CDD" id="cd02440">
    <property type="entry name" value="AdoMet_MTases"/>
    <property type="match status" value="1"/>
</dbReference>
<comment type="similarity">
    <text evidence="5">Belongs to the class I-like SAM-binding methyltransferase superfamily. Protein arginine N-methyltransferase family. PRMT7 subfamily.</text>
</comment>
<dbReference type="GO" id="GO:0042054">
    <property type="term" value="F:histone methyltransferase activity"/>
    <property type="evidence" value="ECO:0007669"/>
    <property type="project" value="TreeGrafter"/>
</dbReference>
<reference evidence="9" key="2">
    <citation type="submission" date="2020-10" db="UniProtKB">
        <authorList>
            <consortium name="WormBaseParasite"/>
        </authorList>
    </citation>
    <scope>IDENTIFICATION</scope>
</reference>
<dbReference type="InterPro" id="IPR029063">
    <property type="entry name" value="SAM-dependent_MTases_sf"/>
</dbReference>
<dbReference type="Proteomes" id="UP000492821">
    <property type="component" value="Unassembled WGS sequence"/>
</dbReference>
<keyword evidence="1 6" id="KW-0489">Methyltransferase</keyword>
<keyword evidence="8" id="KW-1185">Reference proteome</keyword>
<dbReference type="Pfam" id="PF22528">
    <property type="entry name" value="PRMT_C"/>
    <property type="match status" value="1"/>
</dbReference>
<keyword evidence="4" id="KW-0677">Repeat</keyword>
<reference evidence="8" key="1">
    <citation type="journal article" date="2013" name="Genetics">
        <title>The draft genome and transcriptome of Panagrellus redivivus are shaped by the harsh demands of a free-living lifestyle.</title>
        <authorList>
            <person name="Srinivasan J."/>
            <person name="Dillman A.R."/>
            <person name="Macchietto M.G."/>
            <person name="Heikkinen L."/>
            <person name="Lakso M."/>
            <person name="Fracchia K.M."/>
            <person name="Antoshechkin I."/>
            <person name="Mortazavi A."/>
            <person name="Wong G."/>
            <person name="Sternberg P.W."/>
        </authorList>
    </citation>
    <scope>NUCLEOTIDE SEQUENCE [LARGE SCALE GENOMIC DNA]</scope>
    <source>
        <strain evidence="8">MT8872</strain>
    </source>
</reference>
<dbReference type="InterPro" id="IPR014644">
    <property type="entry name" value="MeTrfase_PRMT7"/>
</dbReference>
<dbReference type="AlphaFoldDB" id="A0A7E4VQI4"/>
<keyword evidence="3 6" id="KW-0949">S-adenosyl-L-methionine</keyword>
<evidence type="ECO:0000256" key="5">
    <source>
        <dbReference type="PIRNR" id="PIRNR036946"/>
    </source>
</evidence>
<evidence type="ECO:0000256" key="4">
    <source>
        <dbReference type="ARBA" id="ARBA00022737"/>
    </source>
</evidence>
<dbReference type="InterPro" id="IPR055135">
    <property type="entry name" value="PRMT_dom"/>
</dbReference>
<protein>
    <recommendedName>
        <fullName evidence="5">Protein arginine N-methyltransferase</fullName>
        <ecNumber evidence="5">2.1.1.-</ecNumber>
    </recommendedName>
</protein>
<dbReference type="WBParaSite" id="Pan_g23753.t1">
    <property type="protein sequence ID" value="Pan_g23753.t1"/>
    <property type="gene ID" value="Pan_g23753"/>
</dbReference>
<organism evidence="8 9">
    <name type="scientific">Panagrellus redivivus</name>
    <name type="common">Microworm</name>
    <dbReference type="NCBI Taxonomy" id="6233"/>
    <lineage>
        <taxon>Eukaryota</taxon>
        <taxon>Metazoa</taxon>
        <taxon>Ecdysozoa</taxon>
        <taxon>Nematoda</taxon>
        <taxon>Chromadorea</taxon>
        <taxon>Rhabditida</taxon>
        <taxon>Tylenchina</taxon>
        <taxon>Panagrolaimomorpha</taxon>
        <taxon>Panagrolaimoidea</taxon>
        <taxon>Panagrolaimidae</taxon>
        <taxon>Panagrellus</taxon>
    </lineage>
</organism>
<dbReference type="FunFam" id="3.40.50.150:FF:000071">
    <property type="entry name" value="Protein arginine N-methyltransferase 7"/>
    <property type="match status" value="1"/>
</dbReference>
<dbReference type="EC" id="2.1.1.-" evidence="5"/>
<dbReference type="PROSITE" id="PS51678">
    <property type="entry name" value="SAM_MT_PRMT"/>
    <property type="match status" value="1"/>
</dbReference>
<proteinExistence type="inferred from homology"/>
<evidence type="ECO:0000313" key="8">
    <source>
        <dbReference type="Proteomes" id="UP000492821"/>
    </source>
</evidence>